<gene>
    <name evidence="1" type="ORF">GCM10017781_03390</name>
    <name evidence="2" type="ORF">HNQ07_000702</name>
</gene>
<proteinExistence type="predicted"/>
<reference evidence="4" key="2">
    <citation type="journal article" date="2019" name="Int. J. Syst. Evol. Microbiol.">
        <title>The Global Catalogue of Microorganisms (GCM) 10K type strain sequencing project: providing services to taxonomists for standard genome sequencing and annotation.</title>
        <authorList>
            <consortium name="The Broad Institute Genomics Platform"/>
            <consortium name="The Broad Institute Genome Sequencing Center for Infectious Disease"/>
            <person name="Wu L."/>
            <person name="Ma J."/>
        </authorList>
    </citation>
    <scope>NUCLEOTIDE SEQUENCE [LARGE SCALE GENOMIC DNA]</scope>
    <source>
        <strain evidence="4">CGMCC 1.18437</strain>
    </source>
</reference>
<evidence type="ECO:0000313" key="3">
    <source>
        <dbReference type="Proteomes" id="UP000539473"/>
    </source>
</evidence>
<dbReference type="RefSeq" id="WP_184109479.1">
    <property type="nucleotide sequence ID" value="NZ_BNAJ01000001.1"/>
</dbReference>
<sequence>MIEWLDLRVEGDPHPRRFDSPSAARDYLLRVERLSEEAVTALLAAGEVGPPVARRMYVLRPLASA</sequence>
<name>A0A7W8NPX3_9DEIO</name>
<dbReference type="Proteomes" id="UP000619376">
    <property type="component" value="Unassembled WGS sequence"/>
</dbReference>
<comment type="caution">
    <text evidence="2">The sequence shown here is derived from an EMBL/GenBank/DDBJ whole genome shotgun (WGS) entry which is preliminary data.</text>
</comment>
<dbReference type="EMBL" id="BNAJ01000001">
    <property type="protein sequence ID" value="GHF30590.1"/>
    <property type="molecule type" value="Genomic_DNA"/>
</dbReference>
<organism evidence="2 3">
    <name type="scientific">Deinococcus metalli</name>
    <dbReference type="NCBI Taxonomy" id="1141878"/>
    <lineage>
        <taxon>Bacteria</taxon>
        <taxon>Thermotogati</taxon>
        <taxon>Deinococcota</taxon>
        <taxon>Deinococci</taxon>
        <taxon>Deinococcales</taxon>
        <taxon>Deinococcaceae</taxon>
        <taxon>Deinococcus</taxon>
    </lineage>
</organism>
<protein>
    <submittedName>
        <fullName evidence="2">Uncharacterized protein</fullName>
    </submittedName>
</protein>
<reference evidence="1" key="4">
    <citation type="submission" date="2024-05" db="EMBL/GenBank/DDBJ databases">
        <authorList>
            <person name="Sun Q."/>
            <person name="Zhou Y."/>
        </authorList>
    </citation>
    <scope>NUCLEOTIDE SEQUENCE</scope>
    <source>
        <strain evidence="1">CGMCC 1.18437</strain>
    </source>
</reference>
<reference evidence="2 3" key="3">
    <citation type="submission" date="2020-08" db="EMBL/GenBank/DDBJ databases">
        <title>Genomic Encyclopedia of Type Strains, Phase IV (KMG-IV): sequencing the most valuable type-strain genomes for metagenomic binning, comparative biology and taxonomic classification.</title>
        <authorList>
            <person name="Goeker M."/>
        </authorList>
    </citation>
    <scope>NUCLEOTIDE SEQUENCE [LARGE SCALE GENOMIC DNA]</scope>
    <source>
        <strain evidence="2 3">DSM 27521</strain>
    </source>
</reference>
<evidence type="ECO:0000313" key="4">
    <source>
        <dbReference type="Proteomes" id="UP000619376"/>
    </source>
</evidence>
<dbReference type="EMBL" id="JACHFK010000001">
    <property type="protein sequence ID" value="MBB5375258.1"/>
    <property type="molecule type" value="Genomic_DNA"/>
</dbReference>
<evidence type="ECO:0000313" key="2">
    <source>
        <dbReference type="EMBL" id="MBB5375258.1"/>
    </source>
</evidence>
<dbReference type="Proteomes" id="UP000539473">
    <property type="component" value="Unassembled WGS sequence"/>
</dbReference>
<reference evidence="1" key="1">
    <citation type="journal article" date="2014" name="Int. J. Syst. Evol. Microbiol.">
        <title>Complete genome of a new Firmicutes species belonging to the dominant human colonic microbiota ('Ruminococcus bicirculans') reveals two chromosomes and a selective capacity to utilize plant glucans.</title>
        <authorList>
            <consortium name="NISC Comparative Sequencing Program"/>
            <person name="Wegmann U."/>
            <person name="Louis P."/>
            <person name="Goesmann A."/>
            <person name="Henrissat B."/>
            <person name="Duncan S.H."/>
            <person name="Flint H.J."/>
        </authorList>
    </citation>
    <scope>NUCLEOTIDE SEQUENCE</scope>
    <source>
        <strain evidence="1">CGMCC 1.18437</strain>
    </source>
</reference>
<evidence type="ECO:0000313" key="1">
    <source>
        <dbReference type="EMBL" id="GHF30590.1"/>
    </source>
</evidence>
<dbReference type="AlphaFoldDB" id="A0A7W8NPX3"/>
<accession>A0A7W8NPX3</accession>
<keyword evidence="4" id="KW-1185">Reference proteome</keyword>